<comment type="caution">
    <text evidence="2">The sequence shown here is derived from an EMBL/GenBank/DDBJ whole genome shotgun (WGS) entry which is preliminary data.</text>
</comment>
<proteinExistence type="predicted"/>
<dbReference type="EMBL" id="CAUYUJ010016194">
    <property type="protein sequence ID" value="CAK0862773.1"/>
    <property type="molecule type" value="Genomic_DNA"/>
</dbReference>
<feature type="non-terminal residue" evidence="2">
    <location>
        <position position="1"/>
    </location>
</feature>
<feature type="region of interest" description="Disordered" evidence="1">
    <location>
        <begin position="190"/>
        <end position="211"/>
    </location>
</feature>
<name>A0ABN9UTG3_9DINO</name>
<sequence>CPPAAKVPSALPPCLLGGDPRKMQLGRMVLCALCVAGHCSAARHKAGAARRGAPKAAAAARPAASASKEKAAQSALPQLQAIMARAQSSLALAERHHEKAVQRARSSVGDLFQEQAKFMGVQVAEYASALDGAARELSAAINASRAELAAEEQAEAKNSSVGWGGAAMEERARASAKADAALQELRHLERQKGRQVEEAKRHALEPLDDASQKLSRRVGDLSSFADEARASLEWASRKGGVGGSMMQKLNLTRDAKGVMEVLEAARNITAQRIKTADAVFASALANATNITKSSADKIEKGLIEAEKEEIKRVRR</sequence>
<evidence type="ECO:0000256" key="1">
    <source>
        <dbReference type="SAM" id="MobiDB-lite"/>
    </source>
</evidence>
<keyword evidence="3" id="KW-1185">Reference proteome</keyword>
<dbReference type="Proteomes" id="UP001189429">
    <property type="component" value="Unassembled WGS sequence"/>
</dbReference>
<evidence type="ECO:0000313" key="2">
    <source>
        <dbReference type="EMBL" id="CAK0862773.1"/>
    </source>
</evidence>
<organism evidence="2 3">
    <name type="scientific">Prorocentrum cordatum</name>
    <dbReference type="NCBI Taxonomy" id="2364126"/>
    <lineage>
        <taxon>Eukaryota</taxon>
        <taxon>Sar</taxon>
        <taxon>Alveolata</taxon>
        <taxon>Dinophyceae</taxon>
        <taxon>Prorocentrales</taxon>
        <taxon>Prorocentraceae</taxon>
        <taxon>Prorocentrum</taxon>
    </lineage>
</organism>
<protein>
    <submittedName>
        <fullName evidence="2">Uncharacterized protein</fullName>
    </submittedName>
</protein>
<gene>
    <name evidence="2" type="ORF">PCOR1329_LOCUS51108</name>
</gene>
<evidence type="ECO:0000313" key="3">
    <source>
        <dbReference type="Proteomes" id="UP001189429"/>
    </source>
</evidence>
<feature type="compositionally biased region" description="Basic and acidic residues" evidence="1">
    <location>
        <begin position="190"/>
        <end position="205"/>
    </location>
</feature>
<accession>A0ABN9UTG3</accession>
<reference evidence="2" key="1">
    <citation type="submission" date="2023-10" db="EMBL/GenBank/DDBJ databases">
        <authorList>
            <person name="Chen Y."/>
            <person name="Shah S."/>
            <person name="Dougan E. K."/>
            <person name="Thang M."/>
            <person name="Chan C."/>
        </authorList>
    </citation>
    <scope>NUCLEOTIDE SEQUENCE [LARGE SCALE GENOMIC DNA]</scope>
</reference>